<proteinExistence type="inferred from homology"/>
<dbReference type="Proteomes" id="UP000095751">
    <property type="component" value="Unassembled WGS sequence"/>
</dbReference>
<evidence type="ECO:0000259" key="3">
    <source>
        <dbReference type="PROSITE" id="PS51462"/>
    </source>
</evidence>
<dbReference type="PANTHER" id="PTHR13994:SF13">
    <property type="entry name" value="FI03680P"/>
    <property type="match status" value="1"/>
</dbReference>
<keyword evidence="2" id="KW-0378">Hydrolase</keyword>
<dbReference type="PANTHER" id="PTHR13994">
    <property type="entry name" value="NUDIX HYDROLASE RELATED"/>
    <property type="match status" value="1"/>
</dbReference>
<feature type="non-terminal residue" evidence="4">
    <location>
        <position position="228"/>
    </location>
</feature>
<comment type="similarity">
    <text evidence="1">Belongs to the Nudix hydrolase family.</text>
</comment>
<reference evidence="4 5" key="1">
    <citation type="submission" date="2016-09" db="EMBL/GenBank/DDBJ databases">
        <title>Extensive genetic diversity and differential bi-allelic expression allows diatom success in the polar Southern Ocean.</title>
        <authorList>
            <consortium name="DOE Joint Genome Institute"/>
            <person name="Mock T."/>
            <person name="Otillar R.P."/>
            <person name="Strauss J."/>
            <person name="Dupont C."/>
            <person name="Frickenhaus S."/>
            <person name="Maumus F."/>
            <person name="Mcmullan M."/>
            <person name="Sanges R."/>
            <person name="Schmutz J."/>
            <person name="Toseland A."/>
            <person name="Valas R."/>
            <person name="Veluchamy A."/>
            <person name="Ward B.J."/>
            <person name="Allen A."/>
            <person name="Barry K."/>
            <person name="Falciatore A."/>
            <person name="Ferrante M."/>
            <person name="Fortunato A.E."/>
            <person name="Gloeckner G."/>
            <person name="Gruber A."/>
            <person name="Hipkin R."/>
            <person name="Janech M."/>
            <person name="Kroth P."/>
            <person name="Leese F."/>
            <person name="Lindquist E."/>
            <person name="Lyon B.R."/>
            <person name="Martin J."/>
            <person name="Mayer C."/>
            <person name="Parker M."/>
            <person name="Quesneville H."/>
            <person name="Raymond J."/>
            <person name="Uhlig C."/>
            <person name="Valentin K.U."/>
            <person name="Worden A.Z."/>
            <person name="Armbrust E.V."/>
            <person name="Bowler C."/>
            <person name="Green B."/>
            <person name="Moulton V."/>
            <person name="Van Oosterhout C."/>
            <person name="Grigoriev I."/>
        </authorList>
    </citation>
    <scope>NUCLEOTIDE SEQUENCE [LARGE SCALE GENOMIC DNA]</scope>
    <source>
        <strain evidence="4 5">CCMP1102</strain>
    </source>
</reference>
<dbReference type="Gene3D" id="3.40.630.30">
    <property type="match status" value="1"/>
</dbReference>
<dbReference type="AlphaFoldDB" id="A0A1E7EXX9"/>
<dbReference type="InParanoid" id="A0A1E7EXX9"/>
<dbReference type="EMBL" id="KV784370">
    <property type="protein sequence ID" value="OEU10772.1"/>
    <property type="molecule type" value="Genomic_DNA"/>
</dbReference>
<evidence type="ECO:0000313" key="5">
    <source>
        <dbReference type="Proteomes" id="UP000095751"/>
    </source>
</evidence>
<evidence type="ECO:0000256" key="2">
    <source>
        <dbReference type="ARBA" id="ARBA00022801"/>
    </source>
</evidence>
<protein>
    <recommendedName>
        <fullName evidence="3">Nudix hydrolase domain-containing protein</fullName>
    </recommendedName>
</protein>
<accession>A0A1E7EXX9</accession>
<organism evidence="4 5">
    <name type="scientific">Fragilariopsis cylindrus CCMP1102</name>
    <dbReference type="NCBI Taxonomy" id="635003"/>
    <lineage>
        <taxon>Eukaryota</taxon>
        <taxon>Sar</taxon>
        <taxon>Stramenopiles</taxon>
        <taxon>Ochrophyta</taxon>
        <taxon>Bacillariophyta</taxon>
        <taxon>Bacillariophyceae</taxon>
        <taxon>Bacillariophycidae</taxon>
        <taxon>Bacillariales</taxon>
        <taxon>Bacillariaceae</taxon>
        <taxon>Fragilariopsis</taxon>
    </lineage>
</organism>
<feature type="non-terminal residue" evidence="4">
    <location>
        <position position="1"/>
    </location>
</feature>
<evidence type="ECO:0000313" key="4">
    <source>
        <dbReference type="EMBL" id="OEU10772.1"/>
    </source>
</evidence>
<dbReference type="Gene3D" id="3.90.79.10">
    <property type="entry name" value="Nucleoside Triphosphate Pyrophosphohydrolase"/>
    <property type="match status" value="1"/>
</dbReference>
<dbReference type="GO" id="GO:0051287">
    <property type="term" value="F:NAD binding"/>
    <property type="evidence" value="ECO:0007669"/>
    <property type="project" value="TreeGrafter"/>
</dbReference>
<dbReference type="GO" id="GO:0035529">
    <property type="term" value="F:NADH pyrophosphatase activity"/>
    <property type="evidence" value="ECO:0007669"/>
    <property type="project" value="TreeGrafter"/>
</dbReference>
<dbReference type="InterPro" id="IPR015797">
    <property type="entry name" value="NUDIX_hydrolase-like_dom_sf"/>
</dbReference>
<feature type="domain" description="Nudix hydrolase" evidence="3">
    <location>
        <begin position="104"/>
        <end position="228"/>
    </location>
</feature>
<dbReference type="KEGG" id="fcy:FRACYDRAFT_141572"/>
<name>A0A1E7EXX9_9STRA</name>
<dbReference type="SUPFAM" id="SSF55811">
    <property type="entry name" value="Nudix"/>
    <property type="match status" value="1"/>
</dbReference>
<gene>
    <name evidence="4" type="ORF">FRACYDRAFT_141572</name>
</gene>
<dbReference type="InterPro" id="IPR040618">
    <property type="entry name" value="Pre-Nudix"/>
</dbReference>
<dbReference type="Pfam" id="PF00293">
    <property type="entry name" value="NUDIX"/>
    <property type="match status" value="1"/>
</dbReference>
<dbReference type="InterPro" id="IPR003293">
    <property type="entry name" value="Nudix_hydrolase6-like"/>
</dbReference>
<dbReference type="PROSITE" id="PS51462">
    <property type="entry name" value="NUDIX"/>
    <property type="match status" value="1"/>
</dbReference>
<dbReference type="GO" id="GO:0047631">
    <property type="term" value="F:ADP-ribose diphosphatase activity"/>
    <property type="evidence" value="ECO:0007669"/>
    <property type="project" value="TreeGrafter"/>
</dbReference>
<sequence>TIIETTDETLFSQKLKDALQIWKSEGKKGIWINTNSETSKYIPICMELGFQFHKILSSSKSKSTVTTATATTEIKIENENENNDVLVLSQWLPDSKSKLPLGPSHQIGVGAVILNPLDVSQMLVVKEKSGPAAKYDLWKMPTGLLDPNEYVNEGAKRELYEETSLTATFKNILSIRQSHRGNGATSDMFFLCLMELDESSGDNNACEDEIADIQWMSVEEYCNQTIWN</sequence>
<evidence type="ECO:0000256" key="1">
    <source>
        <dbReference type="ARBA" id="ARBA00005582"/>
    </source>
</evidence>
<dbReference type="InterPro" id="IPR000086">
    <property type="entry name" value="NUDIX_hydrolase_dom"/>
</dbReference>
<keyword evidence="5" id="KW-1185">Reference proteome</keyword>
<dbReference type="Pfam" id="PF18290">
    <property type="entry name" value="Nudix_hydro"/>
    <property type="match status" value="1"/>
</dbReference>
<dbReference type="OrthoDB" id="447842at2759"/>